<dbReference type="STRING" id="999422.HMPREF9944_00012"/>
<feature type="domain" description="Peptidase S9 prolyl oligopeptidase catalytic" evidence="3">
    <location>
        <begin position="65"/>
        <end position="270"/>
    </location>
</feature>
<dbReference type="InterPro" id="IPR029058">
    <property type="entry name" value="AB_hydrolase_fold"/>
</dbReference>
<dbReference type="EMBL" id="AGEK01000001">
    <property type="protein sequence ID" value="EHO75219.1"/>
    <property type="molecule type" value="Genomic_DNA"/>
</dbReference>
<dbReference type="PATRIC" id="fig|999422.3.peg.13"/>
<feature type="chain" id="PRO_5003549812" description="Peptidase S9 prolyl oligopeptidase catalytic domain-containing protein" evidence="2">
    <location>
        <begin position="23"/>
        <end position="272"/>
    </location>
</feature>
<dbReference type="SUPFAM" id="SSF53474">
    <property type="entry name" value="alpha/beta-Hydrolases"/>
    <property type="match status" value="1"/>
</dbReference>
<evidence type="ECO:0000259" key="3">
    <source>
        <dbReference type="Pfam" id="PF00326"/>
    </source>
</evidence>
<protein>
    <recommendedName>
        <fullName evidence="3">Peptidase S9 prolyl oligopeptidase catalytic domain-containing protein</fullName>
    </recommendedName>
</protein>
<comment type="caution">
    <text evidence="4">The sequence shown here is derived from an EMBL/GenBank/DDBJ whole genome shotgun (WGS) entry which is preliminary data.</text>
</comment>
<dbReference type="Gene3D" id="3.40.50.1820">
    <property type="entry name" value="alpha/beta hydrolase"/>
    <property type="match status" value="1"/>
</dbReference>
<reference evidence="4 5" key="1">
    <citation type="submission" date="2011-12" db="EMBL/GenBank/DDBJ databases">
        <title>The Genome Sequence of Prevotella maculosa OT 289.</title>
        <authorList>
            <consortium name="The Broad Institute Genome Sequencing Platform"/>
            <person name="Earl A."/>
            <person name="Ward D."/>
            <person name="Feldgarden M."/>
            <person name="Gevers D."/>
            <person name="Izard J."/>
            <person name="Blanton J.M."/>
            <person name="Mathney J."/>
            <person name="Tanner A.C."/>
            <person name="Dewhirst F.E."/>
            <person name="Young S.K."/>
            <person name="Zeng Q."/>
            <person name="Gargeya S."/>
            <person name="Fitzgerald M."/>
            <person name="Haas B."/>
            <person name="Abouelleil A."/>
            <person name="Alvarado L."/>
            <person name="Arachchi H.M."/>
            <person name="Berlin A."/>
            <person name="Chapman S.B."/>
            <person name="Gearin G."/>
            <person name="Goldberg J."/>
            <person name="Griggs A."/>
            <person name="Gujja S."/>
            <person name="Hansen M."/>
            <person name="Heiman D."/>
            <person name="Howarth C."/>
            <person name="Larimer J."/>
            <person name="Lui A."/>
            <person name="MacDonald P.J.P."/>
            <person name="McCowen C."/>
            <person name="Montmayeur A."/>
            <person name="Murphy C."/>
            <person name="Neiman D."/>
            <person name="Pearson M."/>
            <person name="Priest M."/>
            <person name="Roberts A."/>
            <person name="Saif S."/>
            <person name="Shea T."/>
            <person name="Sisk P."/>
            <person name="Stolte C."/>
            <person name="Sykes S."/>
            <person name="Wortman J."/>
            <person name="Nusbaum C."/>
            <person name="Birren B."/>
        </authorList>
    </citation>
    <scope>NUCLEOTIDE SEQUENCE [LARGE SCALE GENOMIC DNA]</scope>
    <source>
        <strain evidence="4 5">OT 289</strain>
    </source>
</reference>
<dbReference type="HOGENOM" id="CLU_012494_5_1_10"/>
<dbReference type="AlphaFoldDB" id="H1HIL8"/>
<dbReference type="InterPro" id="IPR001375">
    <property type="entry name" value="Peptidase_S9_cat"/>
</dbReference>
<dbReference type="Proteomes" id="UP000003167">
    <property type="component" value="Unassembled WGS sequence"/>
</dbReference>
<organism evidence="4 5">
    <name type="scientific">Segatella maculosa OT 289</name>
    <dbReference type="NCBI Taxonomy" id="999422"/>
    <lineage>
        <taxon>Bacteria</taxon>
        <taxon>Pseudomonadati</taxon>
        <taxon>Bacteroidota</taxon>
        <taxon>Bacteroidia</taxon>
        <taxon>Bacteroidales</taxon>
        <taxon>Prevotellaceae</taxon>
        <taxon>Segatella</taxon>
    </lineage>
</organism>
<dbReference type="PANTHER" id="PTHR48081:SF6">
    <property type="entry name" value="PEPTIDASE S9 PROLYL OLIGOPEPTIDASE CATALYTIC DOMAIN-CONTAINING PROTEIN"/>
    <property type="match status" value="1"/>
</dbReference>
<dbReference type="GO" id="GO:0006508">
    <property type="term" value="P:proteolysis"/>
    <property type="evidence" value="ECO:0007669"/>
    <property type="project" value="InterPro"/>
</dbReference>
<dbReference type="Pfam" id="PF00326">
    <property type="entry name" value="Peptidase_S9"/>
    <property type="match status" value="1"/>
</dbReference>
<evidence type="ECO:0000256" key="2">
    <source>
        <dbReference type="SAM" id="SignalP"/>
    </source>
</evidence>
<evidence type="ECO:0000256" key="1">
    <source>
        <dbReference type="ARBA" id="ARBA00022801"/>
    </source>
</evidence>
<dbReference type="PANTHER" id="PTHR48081">
    <property type="entry name" value="AB HYDROLASE SUPERFAMILY PROTEIN C4A8.06C"/>
    <property type="match status" value="1"/>
</dbReference>
<keyword evidence="5" id="KW-1185">Reference proteome</keyword>
<evidence type="ECO:0000313" key="4">
    <source>
        <dbReference type="EMBL" id="EHO75219.1"/>
    </source>
</evidence>
<dbReference type="GO" id="GO:0008236">
    <property type="term" value="F:serine-type peptidase activity"/>
    <property type="evidence" value="ECO:0007669"/>
    <property type="project" value="InterPro"/>
</dbReference>
<keyword evidence="2" id="KW-0732">Signal</keyword>
<evidence type="ECO:0000313" key="5">
    <source>
        <dbReference type="Proteomes" id="UP000003167"/>
    </source>
</evidence>
<proteinExistence type="predicted"/>
<name>H1HIL8_9BACT</name>
<sequence>MKPMRSVKRLLFLLLLPVSVMAQQAVPTCKRLYEYLPGGVGQTAVIVCPGGSYCWLSKKYEGSEVARWLVSHGMAAYVLHYPTAGWAGYAWHTRLLFRGSQYPDQLRALACAIQAVRAKGYERVGVMGFSAGGHLALCGAAYLPKSLQPDFVAALYPVVSLSAPCTHRRSRRGLLGERRWRNKMICDSLSMELHADRISCPVFLMNSKDDPIVDHRNAELMDSALTAHRKPHLYLQYATGGHGFGTTAAKTSREAIGWKNRFLEWLKHLFRN</sequence>
<gene>
    <name evidence="4" type="ORF">HMPREF9944_00012</name>
</gene>
<dbReference type="InterPro" id="IPR050300">
    <property type="entry name" value="GDXG_lipolytic_enzyme"/>
</dbReference>
<accession>H1HIL8</accession>
<feature type="signal peptide" evidence="2">
    <location>
        <begin position="1"/>
        <end position="22"/>
    </location>
</feature>
<dbReference type="RefSeq" id="WP_008563575.1">
    <property type="nucleotide sequence ID" value="NZ_JH594500.1"/>
</dbReference>
<keyword evidence="1" id="KW-0378">Hydrolase</keyword>